<dbReference type="Pfam" id="PF00005">
    <property type="entry name" value="ABC_tran"/>
    <property type="match status" value="1"/>
</dbReference>
<dbReference type="SMART" id="SM00382">
    <property type="entry name" value="AAA"/>
    <property type="match status" value="1"/>
</dbReference>
<organism evidence="5 6">
    <name type="scientific">Humitalea rosea</name>
    <dbReference type="NCBI Taxonomy" id="990373"/>
    <lineage>
        <taxon>Bacteria</taxon>
        <taxon>Pseudomonadati</taxon>
        <taxon>Pseudomonadota</taxon>
        <taxon>Alphaproteobacteria</taxon>
        <taxon>Acetobacterales</taxon>
        <taxon>Roseomonadaceae</taxon>
        <taxon>Humitalea</taxon>
    </lineage>
</organism>
<dbReference type="InterPro" id="IPR050093">
    <property type="entry name" value="ABC_SmlMolc_Importer"/>
</dbReference>
<sequence length="365" mass="39235">MNADTGSTVTASVNQGRPAKLSARGIAKRYGMVDALLPIDLDVAPGEFLTVLGPSGSGKTTLLQLIAGLIEPSAGALFIDGRDETHTPAHKRGVGVVFQSYALFPHMTVRENVCFPLQMRHIPRAELQRRVAATLEMVGLGALQDRFPGELSGGQQQRVALARCFVYQPALILMDEPLGALDRKLRETMQIEIKRLHRDTGATIIFVTHDQDEALALSDRICLMNHGRIEQLGEPQDIYERPKTLFAADFIGISNVMRGRVGPGGMLETADGALPLPAGAPCPAAGQTAALVIRPEHIELLPPDGTALRGRISESVYAGSEFRLLVTLDSGTTLVARRSPGHAELRIGDEVALGWAADRARLLPA</sequence>
<dbReference type="InterPro" id="IPR013611">
    <property type="entry name" value="Transp-assoc_OB_typ2"/>
</dbReference>
<evidence type="ECO:0000256" key="2">
    <source>
        <dbReference type="ARBA" id="ARBA00022741"/>
    </source>
</evidence>
<dbReference type="PROSITE" id="PS00211">
    <property type="entry name" value="ABC_TRANSPORTER_1"/>
    <property type="match status" value="1"/>
</dbReference>
<keyword evidence="1" id="KW-0813">Transport</keyword>
<dbReference type="Gene3D" id="2.40.50.100">
    <property type="match status" value="1"/>
</dbReference>
<dbReference type="Pfam" id="PF08402">
    <property type="entry name" value="TOBE_2"/>
    <property type="match status" value="1"/>
</dbReference>
<dbReference type="EMBL" id="QKYU01000017">
    <property type="protein sequence ID" value="PZW42983.1"/>
    <property type="molecule type" value="Genomic_DNA"/>
</dbReference>
<dbReference type="Gene3D" id="3.40.50.300">
    <property type="entry name" value="P-loop containing nucleotide triphosphate hydrolases"/>
    <property type="match status" value="1"/>
</dbReference>
<dbReference type="FunFam" id="3.40.50.300:FF:000425">
    <property type="entry name" value="Probable ABC transporter, ATP-binding subunit"/>
    <property type="match status" value="1"/>
</dbReference>
<name>A0A2W7IWB1_9PROT</name>
<dbReference type="InterPro" id="IPR027417">
    <property type="entry name" value="P-loop_NTPase"/>
</dbReference>
<evidence type="ECO:0000313" key="6">
    <source>
        <dbReference type="Proteomes" id="UP000249688"/>
    </source>
</evidence>
<keyword evidence="6" id="KW-1185">Reference proteome</keyword>
<dbReference type="InterPro" id="IPR008995">
    <property type="entry name" value="Mo/tungstate-bd_C_term_dom"/>
</dbReference>
<dbReference type="SUPFAM" id="SSF50331">
    <property type="entry name" value="MOP-like"/>
    <property type="match status" value="1"/>
</dbReference>
<dbReference type="GO" id="GO:0043190">
    <property type="term" value="C:ATP-binding cassette (ABC) transporter complex"/>
    <property type="evidence" value="ECO:0007669"/>
    <property type="project" value="InterPro"/>
</dbReference>
<proteinExistence type="predicted"/>
<dbReference type="SUPFAM" id="SSF52540">
    <property type="entry name" value="P-loop containing nucleoside triphosphate hydrolases"/>
    <property type="match status" value="1"/>
</dbReference>
<dbReference type="InterPro" id="IPR003593">
    <property type="entry name" value="AAA+_ATPase"/>
</dbReference>
<comment type="caution">
    <text evidence="5">The sequence shown here is derived from an EMBL/GenBank/DDBJ whole genome shotgun (WGS) entry which is preliminary data.</text>
</comment>
<dbReference type="PROSITE" id="PS50893">
    <property type="entry name" value="ABC_TRANSPORTER_2"/>
    <property type="match status" value="1"/>
</dbReference>
<dbReference type="InterPro" id="IPR017871">
    <property type="entry name" value="ABC_transporter-like_CS"/>
</dbReference>
<keyword evidence="3 5" id="KW-0067">ATP-binding</keyword>
<dbReference type="OrthoDB" id="9802264at2"/>
<dbReference type="GO" id="GO:0015697">
    <property type="term" value="P:quaternary ammonium group transport"/>
    <property type="evidence" value="ECO:0007669"/>
    <property type="project" value="UniProtKB-ARBA"/>
</dbReference>
<dbReference type="PANTHER" id="PTHR42781">
    <property type="entry name" value="SPERMIDINE/PUTRESCINE IMPORT ATP-BINDING PROTEIN POTA"/>
    <property type="match status" value="1"/>
</dbReference>
<gene>
    <name evidence="5" type="ORF">C8P66_1178</name>
</gene>
<evidence type="ECO:0000256" key="3">
    <source>
        <dbReference type="ARBA" id="ARBA00022840"/>
    </source>
</evidence>
<dbReference type="GO" id="GO:0016887">
    <property type="term" value="F:ATP hydrolysis activity"/>
    <property type="evidence" value="ECO:0007669"/>
    <property type="project" value="InterPro"/>
</dbReference>
<evidence type="ECO:0000256" key="1">
    <source>
        <dbReference type="ARBA" id="ARBA00022448"/>
    </source>
</evidence>
<dbReference type="Proteomes" id="UP000249688">
    <property type="component" value="Unassembled WGS sequence"/>
</dbReference>
<keyword evidence="2" id="KW-0547">Nucleotide-binding</keyword>
<protein>
    <submittedName>
        <fullName evidence="5">Putative spermidine/putrescine transport system ATP-binding protein</fullName>
    </submittedName>
</protein>
<evidence type="ECO:0000259" key="4">
    <source>
        <dbReference type="PROSITE" id="PS50893"/>
    </source>
</evidence>
<reference evidence="5 6" key="1">
    <citation type="submission" date="2018-06" db="EMBL/GenBank/DDBJ databases">
        <title>Genomic Encyclopedia of Archaeal and Bacterial Type Strains, Phase II (KMG-II): from individual species to whole genera.</title>
        <authorList>
            <person name="Goeker M."/>
        </authorList>
    </citation>
    <scope>NUCLEOTIDE SEQUENCE [LARGE SCALE GENOMIC DNA]</scope>
    <source>
        <strain evidence="5 6">DSM 24525</strain>
    </source>
</reference>
<accession>A0A2W7IWB1</accession>
<evidence type="ECO:0000313" key="5">
    <source>
        <dbReference type="EMBL" id="PZW42983.1"/>
    </source>
</evidence>
<dbReference type="RefSeq" id="WP_111399081.1">
    <property type="nucleotide sequence ID" value="NZ_QKYU01000017.1"/>
</dbReference>
<feature type="domain" description="ABC transporter" evidence="4">
    <location>
        <begin position="21"/>
        <end position="251"/>
    </location>
</feature>
<dbReference type="GO" id="GO:0005524">
    <property type="term" value="F:ATP binding"/>
    <property type="evidence" value="ECO:0007669"/>
    <property type="project" value="UniProtKB-KW"/>
</dbReference>
<dbReference type="PANTHER" id="PTHR42781:SF4">
    <property type="entry name" value="SPERMIDINE_PUTRESCINE IMPORT ATP-BINDING PROTEIN POTA"/>
    <property type="match status" value="1"/>
</dbReference>
<dbReference type="AlphaFoldDB" id="A0A2W7IWB1"/>
<dbReference type="GO" id="GO:0022857">
    <property type="term" value="F:transmembrane transporter activity"/>
    <property type="evidence" value="ECO:0007669"/>
    <property type="project" value="InterPro"/>
</dbReference>
<dbReference type="InterPro" id="IPR003439">
    <property type="entry name" value="ABC_transporter-like_ATP-bd"/>
</dbReference>